<proteinExistence type="predicted"/>
<dbReference type="Proteomes" id="UP000485621">
    <property type="component" value="Unassembled WGS sequence"/>
</dbReference>
<name>A0A1V5ZQH0_9BACT</name>
<sequence length="86" mass="9580">MNLIKSSLSKQGISLVKTRQESPDIKKRLASNGCWTVPTIGSKRKCHRNENYPAPNFSARGKMQREGVLLGLLLLSQTDCLKRGKP</sequence>
<organism evidence="1">
    <name type="scientific">candidate division CPR1 bacterium ADurb.Bin160</name>
    <dbReference type="NCBI Taxonomy" id="1852826"/>
    <lineage>
        <taxon>Bacteria</taxon>
        <taxon>candidate division CPR1</taxon>
    </lineage>
</organism>
<accession>A0A1V5ZQH0</accession>
<protein>
    <submittedName>
        <fullName evidence="1">Uncharacterized protein</fullName>
    </submittedName>
</protein>
<comment type="caution">
    <text evidence="1">The sequence shown here is derived from an EMBL/GenBank/DDBJ whole genome shotgun (WGS) entry which is preliminary data.</text>
</comment>
<evidence type="ECO:0000313" key="1">
    <source>
        <dbReference type="EMBL" id="OQB42298.1"/>
    </source>
</evidence>
<reference evidence="1" key="1">
    <citation type="submission" date="2017-02" db="EMBL/GenBank/DDBJ databases">
        <title>Delving into the versatile metabolic prowess of the omnipresent phylum Bacteroidetes.</title>
        <authorList>
            <person name="Nobu M.K."/>
            <person name="Mei R."/>
            <person name="Narihiro T."/>
            <person name="Kuroda K."/>
            <person name="Liu W.-T."/>
        </authorList>
    </citation>
    <scope>NUCLEOTIDE SEQUENCE</scope>
    <source>
        <strain evidence="1">ADurb.Bin160</strain>
    </source>
</reference>
<gene>
    <name evidence="1" type="ORF">BWY04_00364</name>
</gene>
<dbReference type="AlphaFoldDB" id="A0A1V5ZQH0"/>
<dbReference type="EMBL" id="MWDB01000004">
    <property type="protein sequence ID" value="OQB42298.1"/>
    <property type="molecule type" value="Genomic_DNA"/>
</dbReference>